<comment type="caution">
    <text evidence="2">The sequence shown here is derived from an EMBL/GenBank/DDBJ whole genome shotgun (WGS) entry which is preliminary data.</text>
</comment>
<dbReference type="InterPro" id="IPR005624">
    <property type="entry name" value="PduO/GlcC-like"/>
</dbReference>
<dbReference type="RefSeq" id="WP_275227761.1">
    <property type="nucleotide sequence ID" value="NZ_JARESE010000020.1"/>
</dbReference>
<dbReference type="SUPFAM" id="SSF143744">
    <property type="entry name" value="GlcG-like"/>
    <property type="match status" value="2"/>
</dbReference>
<feature type="region of interest" description="Disordered" evidence="1">
    <location>
        <begin position="25"/>
        <end position="48"/>
    </location>
</feature>
<dbReference type="PANTHER" id="PTHR34309">
    <property type="entry name" value="SLR1406 PROTEIN"/>
    <property type="match status" value="1"/>
</dbReference>
<dbReference type="Proteomes" id="UP001216253">
    <property type="component" value="Unassembled WGS sequence"/>
</dbReference>
<accession>A0ABT5WP56</accession>
<keyword evidence="3" id="KW-1185">Reference proteome</keyword>
<evidence type="ECO:0000256" key="1">
    <source>
        <dbReference type="SAM" id="MobiDB-lite"/>
    </source>
</evidence>
<dbReference type="PROSITE" id="PS51257">
    <property type="entry name" value="PROKAR_LIPOPROTEIN"/>
    <property type="match status" value="1"/>
</dbReference>
<dbReference type="InterPro" id="IPR038084">
    <property type="entry name" value="PduO/GlcC-like_sf"/>
</dbReference>
<gene>
    <name evidence="2" type="ORF">PYV00_07990</name>
</gene>
<protein>
    <submittedName>
        <fullName evidence="2">Heme-binding protein</fullName>
    </submittedName>
</protein>
<organism evidence="2 3">
    <name type="scientific">Novosphingobium album</name>
    <name type="common">ex Liu et al. 2023</name>
    <dbReference type="NCBI Taxonomy" id="3031130"/>
    <lineage>
        <taxon>Bacteria</taxon>
        <taxon>Pseudomonadati</taxon>
        <taxon>Pseudomonadota</taxon>
        <taxon>Alphaproteobacteria</taxon>
        <taxon>Sphingomonadales</taxon>
        <taxon>Sphingomonadaceae</taxon>
        <taxon>Novosphingobium</taxon>
    </lineage>
</organism>
<dbReference type="InterPro" id="IPR052517">
    <property type="entry name" value="GlcG_carb_metab_protein"/>
</dbReference>
<dbReference type="Pfam" id="PF03928">
    <property type="entry name" value="HbpS-like"/>
    <property type="match status" value="3"/>
</dbReference>
<dbReference type="Gene3D" id="3.30.450.150">
    <property type="entry name" value="Haem-degrading domain"/>
    <property type="match status" value="2"/>
</dbReference>
<evidence type="ECO:0000313" key="3">
    <source>
        <dbReference type="Proteomes" id="UP001216253"/>
    </source>
</evidence>
<dbReference type="PANTHER" id="PTHR34309:SF1">
    <property type="entry name" value="PROTEIN GLCG"/>
    <property type="match status" value="1"/>
</dbReference>
<evidence type="ECO:0000313" key="2">
    <source>
        <dbReference type="EMBL" id="MDE8651659.1"/>
    </source>
</evidence>
<name>A0ABT5WP56_9SPHN</name>
<reference evidence="2 3" key="1">
    <citation type="submission" date="2023-03" db="EMBL/GenBank/DDBJ databases">
        <title>NovoSphingobium album sp. nov. isolated from polycyclic aromatic hydrocarbons- and heavy-metal polluted soil.</title>
        <authorList>
            <person name="Liu Z."/>
            <person name="Wang K."/>
        </authorList>
    </citation>
    <scope>NUCLEOTIDE SEQUENCE [LARGE SCALE GENOMIC DNA]</scope>
    <source>
        <strain evidence="2 3">H3SJ31-1</strain>
    </source>
</reference>
<proteinExistence type="predicted"/>
<dbReference type="EMBL" id="JARESE010000020">
    <property type="protein sequence ID" value="MDE8651659.1"/>
    <property type="molecule type" value="Genomic_DNA"/>
</dbReference>
<sequence length="662" mass="67468">MGRPVRSLGTAALLLVAACGGGDGGTGGGGGSTPGPTPAPGPAGVPGTAIEEYAAPTQLALSATDTGRIVAQAAAQARQAGHPATIAVVDRVGNVLAVFRMTGAPGTVKIPDAPNRQNVDVQGLDVPSQAAAIAKAITGAYLSSAGNAFTTRTASQIVQPHFPPAPSTVGLESGPLFGVQFSQLPCSDLAARFPGTASPDALIGPKRSPLGLSADPGGFPLYKDGVLVGGIGVSADPDYAFDPDILDTDADIDEQIALAGTLGFAAPEAIRADRIYVDGTQLRYSDAAYASLFNVTGATYAQTDPALGAMLAVRGYFSANAPLAGTAYGTEASGVRQATTAEFADRDAFILTDGSGANRFPIRAGTDGADIAQPITAAEARALLEEAFQIMTRARAQIRQPLDSRAQVTISLVDTRGQVLGVVRAPDAPIFGTDVSLQKARTAAFFSGAHAGPDLLADPSADVRGFVGKLRTFLNDPAALTGAFAFADRSGGNLSRPYFPDGEVGNPPGPLSRPIEQFNPFSTGLQSALVFANLGQHLAYVLGQSNADTPRRCTALPEVAPGQSRLQNGIQIFPGSVPIYRGGTLIGGLGVSGDGIDQDDMISFLGAHNAGARLGTLGNAPAEIRADTIVVNVGGKPVRLRYVSCPFAPFLDSAAQNVCQGL</sequence>